<name>R7QBS2_CHOCR</name>
<sequence length="151" mass="17160">MVWGGISPYGVSPLVFLNGNQDSRKYCATLDQALLPFAAEMYGEMATWVYKQDGASTHRATYTRSWLTQKGVRTMDWGAKSPDLNVIENIWGIMACRVYLRQRQFDTVDQLKEVIEEVWATISGELLESLCRSIPRRMLAVLDGQGRATKY</sequence>
<dbReference type="PANTHER" id="PTHR47326">
    <property type="entry name" value="TRANSPOSABLE ELEMENT TC3 TRANSPOSASE-LIKE PROTEIN"/>
    <property type="match status" value="1"/>
</dbReference>
<organism evidence="2 3">
    <name type="scientific">Chondrus crispus</name>
    <name type="common">Carrageen Irish moss</name>
    <name type="synonym">Polymorpha crispa</name>
    <dbReference type="NCBI Taxonomy" id="2769"/>
    <lineage>
        <taxon>Eukaryota</taxon>
        <taxon>Rhodophyta</taxon>
        <taxon>Florideophyceae</taxon>
        <taxon>Rhodymeniophycidae</taxon>
        <taxon>Gigartinales</taxon>
        <taxon>Gigartinaceae</taxon>
        <taxon>Chondrus</taxon>
    </lineage>
</organism>
<evidence type="ECO:0000259" key="1">
    <source>
        <dbReference type="Pfam" id="PF13358"/>
    </source>
</evidence>
<dbReference type="InterPro" id="IPR036397">
    <property type="entry name" value="RNaseH_sf"/>
</dbReference>
<dbReference type="EMBL" id="HG001732">
    <property type="protein sequence ID" value="CDF35484.1"/>
    <property type="molecule type" value="Genomic_DNA"/>
</dbReference>
<dbReference type="KEGG" id="ccp:CHC_T00003989001"/>
<proteinExistence type="predicted"/>
<protein>
    <recommendedName>
        <fullName evidence="1">Tc1-like transposase DDE domain-containing protein</fullName>
    </recommendedName>
</protein>
<accession>R7QBS2</accession>
<evidence type="ECO:0000313" key="2">
    <source>
        <dbReference type="EMBL" id="CDF35484.1"/>
    </source>
</evidence>
<dbReference type="AlphaFoldDB" id="R7QBS2"/>
<dbReference type="OrthoDB" id="6286709at2759"/>
<dbReference type="GO" id="GO:0003676">
    <property type="term" value="F:nucleic acid binding"/>
    <property type="evidence" value="ECO:0007669"/>
    <property type="project" value="InterPro"/>
</dbReference>
<dbReference type="PhylomeDB" id="R7QBS2"/>
<dbReference type="InterPro" id="IPR038717">
    <property type="entry name" value="Tc1-like_DDE_dom"/>
</dbReference>
<gene>
    <name evidence="2" type="ORF">CHC_T00003989001</name>
</gene>
<feature type="domain" description="Tc1-like transposase DDE" evidence="1">
    <location>
        <begin position="47"/>
        <end position="112"/>
    </location>
</feature>
<reference evidence="3" key="1">
    <citation type="journal article" date="2013" name="Proc. Natl. Acad. Sci. U.S.A.">
        <title>Genome structure and metabolic features in the red seaweed Chondrus crispus shed light on evolution of the Archaeplastida.</title>
        <authorList>
            <person name="Collen J."/>
            <person name="Porcel B."/>
            <person name="Carre W."/>
            <person name="Ball S.G."/>
            <person name="Chaparro C."/>
            <person name="Tonon T."/>
            <person name="Barbeyron T."/>
            <person name="Michel G."/>
            <person name="Noel B."/>
            <person name="Valentin K."/>
            <person name="Elias M."/>
            <person name="Artiguenave F."/>
            <person name="Arun A."/>
            <person name="Aury J.M."/>
            <person name="Barbosa-Neto J.F."/>
            <person name="Bothwell J.H."/>
            <person name="Bouget F.Y."/>
            <person name="Brillet L."/>
            <person name="Cabello-Hurtado F."/>
            <person name="Capella-Gutierrez S."/>
            <person name="Charrier B."/>
            <person name="Cladiere L."/>
            <person name="Cock J.M."/>
            <person name="Coelho S.M."/>
            <person name="Colleoni C."/>
            <person name="Czjzek M."/>
            <person name="Da Silva C."/>
            <person name="Delage L."/>
            <person name="Denoeud F."/>
            <person name="Deschamps P."/>
            <person name="Dittami S.M."/>
            <person name="Gabaldon T."/>
            <person name="Gachon C.M."/>
            <person name="Groisillier A."/>
            <person name="Herve C."/>
            <person name="Jabbari K."/>
            <person name="Katinka M."/>
            <person name="Kloareg B."/>
            <person name="Kowalczyk N."/>
            <person name="Labadie K."/>
            <person name="Leblanc C."/>
            <person name="Lopez P.J."/>
            <person name="McLachlan D.H."/>
            <person name="Meslet-Cladiere L."/>
            <person name="Moustafa A."/>
            <person name="Nehr Z."/>
            <person name="Nyvall Collen P."/>
            <person name="Panaud O."/>
            <person name="Partensky F."/>
            <person name="Poulain J."/>
            <person name="Rensing S.A."/>
            <person name="Rousvoal S."/>
            <person name="Samson G."/>
            <person name="Symeonidi A."/>
            <person name="Weissenbach J."/>
            <person name="Zambounis A."/>
            <person name="Wincker P."/>
            <person name="Boyen C."/>
        </authorList>
    </citation>
    <scope>NUCLEOTIDE SEQUENCE [LARGE SCALE GENOMIC DNA]</scope>
    <source>
        <strain evidence="3">cv. Stackhouse</strain>
    </source>
</reference>
<dbReference type="PANTHER" id="PTHR47326:SF1">
    <property type="entry name" value="HTH PSQ-TYPE DOMAIN-CONTAINING PROTEIN"/>
    <property type="match status" value="1"/>
</dbReference>
<dbReference type="Pfam" id="PF13358">
    <property type="entry name" value="DDE_3"/>
    <property type="match status" value="1"/>
</dbReference>
<keyword evidence="3" id="KW-1185">Reference proteome</keyword>
<dbReference type="RefSeq" id="XP_005715303.1">
    <property type="nucleotide sequence ID" value="XM_005715246.1"/>
</dbReference>
<dbReference type="Proteomes" id="UP000012073">
    <property type="component" value="Unassembled WGS sequence"/>
</dbReference>
<dbReference type="GeneID" id="17323022"/>
<dbReference type="Gramene" id="CDF35484">
    <property type="protein sequence ID" value="CDF35484"/>
    <property type="gene ID" value="CHC_T00003989001"/>
</dbReference>
<dbReference type="Gene3D" id="3.30.420.10">
    <property type="entry name" value="Ribonuclease H-like superfamily/Ribonuclease H"/>
    <property type="match status" value="1"/>
</dbReference>
<evidence type="ECO:0000313" key="3">
    <source>
        <dbReference type="Proteomes" id="UP000012073"/>
    </source>
</evidence>
<dbReference type="STRING" id="2769.R7QBS2"/>
<dbReference type="OMA" id="YGEMATW"/>